<reference evidence="5" key="1">
    <citation type="submission" date="2019-03" db="EMBL/GenBank/DDBJ databases">
        <title>Snf2 controls pulcherriminic acid biosynthesis and connects pigmentation and antifungal activity of the yeast Metschnikowia pulcherrima.</title>
        <authorList>
            <person name="Gore-Lloyd D."/>
            <person name="Sumann I."/>
            <person name="Brachmann A.O."/>
            <person name="Schneeberger K."/>
            <person name="Ortiz-Merino R.A."/>
            <person name="Moreno-Beltran M."/>
            <person name="Schlaefli M."/>
            <person name="Kirner P."/>
            <person name="Santos Kron A."/>
            <person name="Wolfe K.H."/>
            <person name="Piel J."/>
            <person name="Ahrens C.H."/>
            <person name="Henk D."/>
            <person name="Freimoser F.M."/>
        </authorList>
    </citation>
    <scope>NUCLEOTIDE SEQUENCE [LARGE SCALE GENOMIC DNA]</scope>
    <source>
        <strain evidence="5">APC 1.2</strain>
    </source>
</reference>
<dbReference type="AlphaFoldDB" id="A0A4P6XHK6"/>
<feature type="domain" description="Myb-like" evidence="3">
    <location>
        <begin position="462"/>
        <end position="510"/>
    </location>
</feature>
<dbReference type="InterPro" id="IPR009057">
    <property type="entry name" value="Homeodomain-like_sf"/>
</dbReference>
<name>A0A4P6XHK6_9ASCO</name>
<gene>
    <name evidence="4" type="primary">MPUL0A01570</name>
    <name evidence="4" type="ORF">METSCH_A01570</name>
</gene>
<dbReference type="InterPro" id="IPR017174">
    <property type="entry name" value="Bdp1_fungi"/>
</dbReference>
<dbReference type="PANTHER" id="PTHR22929">
    <property type="entry name" value="RNA POLYMERASE III TRANSCRIPTION INITIATION FACTOR B"/>
    <property type="match status" value="1"/>
</dbReference>
<dbReference type="Proteomes" id="UP000292447">
    <property type="component" value="Chromosome I"/>
</dbReference>
<keyword evidence="5" id="KW-1185">Reference proteome</keyword>
<sequence>MSSIVKKLSHFVPKVKKRAVRREALATPPASQITDNSQTKKDATEEPISGEHNAETYSPPATQVQSLVPSGNDTARAETEDSTANPLLSYTISGKGANGAKKDNTEPVVDPVLKEPEKATHVSESESESDGEYGDNDIFKQPLVSQQYTRRRSSVASHRRLSGIHPNRRNSSVSISGTPAVGTAETEHAREAPVTIGVPMAKTAKKRRGSSVARPAKKLMRGLVIAIPSVTDTVTEEQEPEPERPVAATQNSPQKTTTEDYVVGLCPKTNKLRKFKTSESVEGDLPIAPPNLVTSISSVKQLPRRVKPEEEHLYASVGVRTDAISMADLCKPLLQIGLKSETFALAEEARQKLLARKNERREARAKARELRIPYKKALRAVQGDEPEEEGPKQIDFDALAREEEVSKSSTLKLAVVDGQMQLDLESVVRGREFAPNSGNRTVELENPFQNPITANLYSRLVHTDAWTKDELVELYRALSTWGTDFSFIAQLFPYRTRRQIKNKFVLEEKHNPQLIELALRRRLPPDFEQFCARASSVSQLKLVDDFYREMAELKKDHETHLREINTERERAIKEDLETNRKREIEIRTGSKPMTKAERSRMIRQNEVVVGEIEDVKRSRDSIDAGGH</sequence>
<dbReference type="InterPro" id="IPR039467">
    <property type="entry name" value="TFIIIB_B''_Myb"/>
</dbReference>
<feature type="coiled-coil region" evidence="1">
    <location>
        <begin position="543"/>
        <end position="574"/>
    </location>
</feature>
<dbReference type="SMART" id="SM00717">
    <property type="entry name" value="SANT"/>
    <property type="match status" value="1"/>
</dbReference>
<keyword evidence="1" id="KW-0175">Coiled coil</keyword>
<evidence type="ECO:0000259" key="3">
    <source>
        <dbReference type="SMART" id="SM00717"/>
    </source>
</evidence>
<feature type="compositionally biased region" description="Basic residues" evidence="2">
    <location>
        <begin position="7"/>
        <end position="20"/>
    </location>
</feature>
<proteinExistence type="predicted"/>
<dbReference type="Gene3D" id="1.10.10.60">
    <property type="entry name" value="Homeodomain-like"/>
    <property type="match status" value="1"/>
</dbReference>
<dbReference type="CDD" id="cd00167">
    <property type="entry name" value="SANT"/>
    <property type="match status" value="1"/>
</dbReference>
<protein>
    <submittedName>
        <fullName evidence="4">Transcription factor TFIIIB component B</fullName>
    </submittedName>
</protein>
<feature type="compositionally biased region" description="Basic and acidic residues" evidence="2">
    <location>
        <begin position="112"/>
        <end position="124"/>
    </location>
</feature>
<dbReference type="SUPFAM" id="SSF46689">
    <property type="entry name" value="Homeodomain-like"/>
    <property type="match status" value="1"/>
</dbReference>
<dbReference type="PANTHER" id="PTHR22929:SF0">
    <property type="entry name" value="TRANSCRIPTION FACTOR TFIIIB COMPONENT B'' HOMOLOG"/>
    <property type="match status" value="1"/>
</dbReference>
<dbReference type="GO" id="GO:0001156">
    <property type="term" value="F:TFIIIC-class transcription factor complex binding"/>
    <property type="evidence" value="ECO:0007669"/>
    <property type="project" value="TreeGrafter"/>
</dbReference>
<feature type="region of interest" description="Disordered" evidence="2">
    <location>
        <begin position="230"/>
        <end position="257"/>
    </location>
</feature>
<feature type="compositionally biased region" description="Polar residues" evidence="2">
    <location>
        <begin position="82"/>
        <end position="92"/>
    </location>
</feature>
<evidence type="ECO:0000313" key="5">
    <source>
        <dbReference type="Proteomes" id="UP000292447"/>
    </source>
</evidence>
<dbReference type="GO" id="GO:0000126">
    <property type="term" value="C:transcription factor TFIIIB complex"/>
    <property type="evidence" value="ECO:0007669"/>
    <property type="project" value="InterPro"/>
</dbReference>
<feature type="compositionally biased region" description="Acidic residues" evidence="2">
    <location>
        <begin position="125"/>
        <end position="135"/>
    </location>
</feature>
<organism evidence="4 5">
    <name type="scientific">Metschnikowia aff. pulcherrima</name>
    <dbReference type="NCBI Taxonomy" id="2163413"/>
    <lineage>
        <taxon>Eukaryota</taxon>
        <taxon>Fungi</taxon>
        <taxon>Dikarya</taxon>
        <taxon>Ascomycota</taxon>
        <taxon>Saccharomycotina</taxon>
        <taxon>Pichiomycetes</taxon>
        <taxon>Metschnikowiaceae</taxon>
        <taxon>Metschnikowia</taxon>
    </lineage>
</organism>
<dbReference type="Pfam" id="PF15963">
    <property type="entry name" value="Myb_DNA-bind_7"/>
    <property type="match status" value="1"/>
</dbReference>
<evidence type="ECO:0000313" key="4">
    <source>
        <dbReference type="EMBL" id="QBM85536.1"/>
    </source>
</evidence>
<dbReference type="STRING" id="2163413.A0A4P6XHK6"/>
<dbReference type="PIRSF" id="PIRSF037327">
    <property type="entry name" value="TFIIIB_Bdp1_fun"/>
    <property type="match status" value="1"/>
</dbReference>
<dbReference type="GO" id="GO:0000995">
    <property type="term" value="F:RNA polymerase III general transcription initiation factor activity"/>
    <property type="evidence" value="ECO:0007669"/>
    <property type="project" value="InterPro"/>
</dbReference>
<evidence type="ECO:0000256" key="2">
    <source>
        <dbReference type="SAM" id="MobiDB-lite"/>
    </source>
</evidence>
<dbReference type="EMBL" id="CP034456">
    <property type="protein sequence ID" value="QBM85536.1"/>
    <property type="molecule type" value="Genomic_DNA"/>
</dbReference>
<dbReference type="GO" id="GO:0070898">
    <property type="term" value="P:RNA polymerase III preinitiation complex assembly"/>
    <property type="evidence" value="ECO:0007669"/>
    <property type="project" value="TreeGrafter"/>
</dbReference>
<feature type="compositionally biased region" description="Polar residues" evidence="2">
    <location>
        <begin position="55"/>
        <end position="73"/>
    </location>
</feature>
<evidence type="ECO:0000256" key="1">
    <source>
        <dbReference type="SAM" id="Coils"/>
    </source>
</evidence>
<accession>A0A4P6XHK6</accession>
<feature type="compositionally biased region" description="Basic residues" evidence="2">
    <location>
        <begin position="149"/>
        <end position="168"/>
    </location>
</feature>
<feature type="region of interest" description="Disordered" evidence="2">
    <location>
        <begin position="1"/>
        <end position="190"/>
    </location>
</feature>
<dbReference type="InterPro" id="IPR001005">
    <property type="entry name" value="SANT/Myb"/>
</dbReference>